<keyword evidence="6" id="KW-0997">Cell inner membrane</keyword>
<sequence>MEHENSRQRVVVTGYGAVTSLGQNVEEIWKAIMDYKIGYSRYEYSDDSITAKFFGKIPFELNLSPFSKRILKNTPRFGRLGLIAADEALKMAFGDDLSELDKHYPPFSRGVIFGTGWGGADALAQNSLSYNTEGFASPLTNILSMNNVGSAIMSMNWNLRGYQNTPVSACATGGIAIGDAVEIIRSGRAEMMIAGGGESLNSDLNIWSIDILNALSKEQENVETACCPFDRNRNGFVLSEGAAVLCLEKYETALTRGATILAEVTGYGNCSDAYDVTTPAPDCGGRYHAVKYALKQADIELVDYVNAHGTSTQLNDFNETEMLKMVFGDSVYSLPISSTKSYTGHLIAAAGALESILSIKSIETNIIPATIHLNNPDPGCNLDYVPNKHRQVENIQSVLNVNYGFGGSNSALIFERYK</sequence>
<evidence type="ECO:0000256" key="7">
    <source>
        <dbReference type="ARBA" id="ARBA00022679"/>
    </source>
</evidence>
<dbReference type="PROSITE" id="PS52004">
    <property type="entry name" value="KS3_2"/>
    <property type="match status" value="1"/>
</dbReference>
<dbReference type="KEGG" id="fpp:FPB0191_01416"/>
<dbReference type="InterPro" id="IPR000794">
    <property type="entry name" value="Beta-ketoacyl_synthase"/>
</dbReference>
<evidence type="ECO:0000313" key="17">
    <source>
        <dbReference type="EMBL" id="PXY95167.1"/>
    </source>
</evidence>
<dbReference type="Gene3D" id="3.40.47.10">
    <property type="match status" value="1"/>
</dbReference>
<dbReference type="STRING" id="1267021.FPB0191_01416"/>
<comment type="subcellular location">
    <subcellularLocation>
        <location evidence="1">Cell inner membrane</location>
    </subcellularLocation>
</comment>
<evidence type="ECO:0000256" key="1">
    <source>
        <dbReference type="ARBA" id="ARBA00004533"/>
    </source>
</evidence>
<dbReference type="PANTHER" id="PTHR11712:SF352">
    <property type="entry name" value="3-OXOACYL-[ACYL-CARRIER-PROTEIN] SYNTHASE"/>
    <property type="match status" value="1"/>
</dbReference>
<dbReference type="EMBL" id="QGLM01000014">
    <property type="protein sequence ID" value="PXY95167.1"/>
    <property type="molecule type" value="Genomic_DNA"/>
</dbReference>
<keyword evidence="7 14" id="KW-0808">Transferase</keyword>
<dbReference type="InterPro" id="IPR014031">
    <property type="entry name" value="Ketoacyl_synth_C"/>
</dbReference>
<organism evidence="16 18">
    <name type="scientific">Frischella perrara</name>
    <dbReference type="NCBI Taxonomy" id="1267021"/>
    <lineage>
        <taxon>Bacteria</taxon>
        <taxon>Pseudomonadati</taxon>
        <taxon>Pseudomonadota</taxon>
        <taxon>Gammaproteobacteria</taxon>
        <taxon>Orbales</taxon>
        <taxon>Orbaceae</taxon>
        <taxon>Frischella</taxon>
    </lineage>
</organism>
<dbReference type="AlphaFoldDB" id="A0A0A7S0Z9"/>
<dbReference type="GO" id="GO:0005886">
    <property type="term" value="C:plasma membrane"/>
    <property type="evidence" value="ECO:0007669"/>
    <property type="project" value="UniProtKB-SubCell"/>
</dbReference>
<feature type="domain" description="Ketosynthase family 3 (KS3)" evidence="15">
    <location>
        <begin position="7"/>
        <end position="416"/>
    </location>
</feature>
<dbReference type="PANTHER" id="PTHR11712">
    <property type="entry name" value="POLYKETIDE SYNTHASE-RELATED"/>
    <property type="match status" value="1"/>
</dbReference>
<dbReference type="Pfam" id="PF02801">
    <property type="entry name" value="Ketoacyl-synt_C"/>
    <property type="match status" value="1"/>
</dbReference>
<evidence type="ECO:0000256" key="2">
    <source>
        <dbReference type="ARBA" id="ARBA00005194"/>
    </source>
</evidence>
<reference evidence="17 19" key="2">
    <citation type="submission" date="2018-05" db="EMBL/GenBank/DDBJ databases">
        <title>Reference genomes for bee gut microbiota database.</title>
        <authorList>
            <person name="Ellegaard K.M."/>
        </authorList>
    </citation>
    <scope>NUCLEOTIDE SEQUENCE [LARGE SCALE GENOMIC DNA]</scope>
    <source>
        <strain evidence="17 19">ESL0167</strain>
    </source>
</reference>
<protein>
    <recommendedName>
        <fullName evidence="12">Nodulation protein E</fullName>
    </recommendedName>
    <alternativeName>
        <fullName evidence="13">Host-specificity of nodulation protein B</fullName>
    </alternativeName>
</protein>
<dbReference type="Proteomes" id="UP000030901">
    <property type="component" value="Chromosome"/>
</dbReference>
<dbReference type="InterPro" id="IPR020841">
    <property type="entry name" value="PKS_Beta-ketoAc_synthase_dom"/>
</dbReference>
<dbReference type="OrthoDB" id="9808669at2"/>
<dbReference type="GO" id="GO:0004315">
    <property type="term" value="F:3-oxoacyl-[acyl-carrier-protein] synthase activity"/>
    <property type="evidence" value="ECO:0007669"/>
    <property type="project" value="InterPro"/>
</dbReference>
<evidence type="ECO:0000256" key="4">
    <source>
        <dbReference type="ARBA" id="ARBA00022458"/>
    </source>
</evidence>
<name>A0A0A7S0Z9_FRIPE</name>
<dbReference type="SUPFAM" id="SSF53901">
    <property type="entry name" value="Thiolase-like"/>
    <property type="match status" value="2"/>
</dbReference>
<evidence type="ECO:0000256" key="6">
    <source>
        <dbReference type="ARBA" id="ARBA00022519"/>
    </source>
</evidence>
<evidence type="ECO:0000256" key="8">
    <source>
        <dbReference type="ARBA" id="ARBA00022692"/>
    </source>
</evidence>
<keyword evidence="10" id="KW-0472">Membrane</keyword>
<evidence type="ECO:0000259" key="15">
    <source>
        <dbReference type="PROSITE" id="PS52004"/>
    </source>
</evidence>
<accession>A0A0A7S0Z9</accession>
<evidence type="ECO:0000256" key="11">
    <source>
        <dbReference type="ARBA" id="ARBA00037576"/>
    </source>
</evidence>
<dbReference type="CDD" id="cd00834">
    <property type="entry name" value="KAS_I_II"/>
    <property type="match status" value="1"/>
</dbReference>
<keyword evidence="9" id="KW-1133">Transmembrane helix</keyword>
<dbReference type="GO" id="GO:0006633">
    <property type="term" value="P:fatty acid biosynthetic process"/>
    <property type="evidence" value="ECO:0007669"/>
    <property type="project" value="UniProtKB-UniPathway"/>
</dbReference>
<dbReference type="InterPro" id="IPR014030">
    <property type="entry name" value="Ketoacyl_synth_N"/>
</dbReference>
<keyword evidence="16" id="KW-0012">Acyltransferase</keyword>
<comment type="similarity">
    <text evidence="3 14">Belongs to the thiolase-like superfamily. Beta-ketoacyl-ACP synthases family.</text>
</comment>
<dbReference type="UniPathway" id="UPA00094"/>
<comment type="function">
    <text evidence="11">Proposed to synthesize NOD factor fatty acyl chain. Involved in the synthesis of a highly unsaturated fatty acid moiety, which forms part of a lipo-oligosaccharide that is responsible for host specificity.</text>
</comment>
<reference evidence="16 18" key="1">
    <citation type="journal article" date="2014" name="Appl. Environ. Microbiol.">
        <title>Gut symbionts from distinct hosts exhibit genotoxic activity via divergent colibactin biosynthetic pathways.</title>
        <authorList>
            <person name="Engel P."/>
            <person name="Vizcaino M.I."/>
            <person name="Crawford J.M."/>
        </authorList>
    </citation>
    <scope>NUCLEOTIDE SEQUENCE [LARGE SCALE GENOMIC DNA]</scope>
    <source>
        <strain evidence="16 18">PEB0191</strain>
    </source>
</reference>
<evidence type="ECO:0000256" key="3">
    <source>
        <dbReference type="ARBA" id="ARBA00008467"/>
    </source>
</evidence>
<dbReference type="InterPro" id="IPR016039">
    <property type="entry name" value="Thiolase-like"/>
</dbReference>
<comment type="pathway">
    <text evidence="2">Lipid metabolism; fatty acid biosynthesis.</text>
</comment>
<gene>
    <name evidence="17" type="ORF">DKK76_06885</name>
    <name evidence="16" type="ORF">FPB0191_01416</name>
</gene>
<dbReference type="Pfam" id="PF00109">
    <property type="entry name" value="ketoacyl-synt"/>
    <property type="match status" value="1"/>
</dbReference>
<proteinExistence type="inferred from homology"/>
<keyword evidence="8" id="KW-0812">Transmembrane</keyword>
<dbReference type="PROSITE" id="PS00606">
    <property type="entry name" value="KS3_1"/>
    <property type="match status" value="1"/>
</dbReference>
<evidence type="ECO:0000256" key="10">
    <source>
        <dbReference type="ARBA" id="ARBA00023136"/>
    </source>
</evidence>
<dbReference type="InterPro" id="IPR018201">
    <property type="entry name" value="Ketoacyl_synth_AS"/>
</dbReference>
<evidence type="ECO:0000256" key="14">
    <source>
        <dbReference type="RuleBase" id="RU003694"/>
    </source>
</evidence>
<dbReference type="NCBIfam" id="NF005589">
    <property type="entry name" value="PRK07314.1"/>
    <property type="match status" value="1"/>
</dbReference>
<dbReference type="EMBL" id="CP009056">
    <property type="protein sequence ID" value="AJA45235.1"/>
    <property type="molecule type" value="Genomic_DNA"/>
</dbReference>
<dbReference type="SMART" id="SM00825">
    <property type="entry name" value="PKS_KS"/>
    <property type="match status" value="1"/>
</dbReference>
<keyword evidence="4" id="KW-0536">Nodulation</keyword>
<evidence type="ECO:0000256" key="12">
    <source>
        <dbReference type="ARBA" id="ARBA00039445"/>
    </source>
</evidence>
<keyword evidence="5" id="KW-1003">Cell membrane</keyword>
<evidence type="ECO:0000256" key="5">
    <source>
        <dbReference type="ARBA" id="ARBA00022475"/>
    </source>
</evidence>
<dbReference type="RefSeq" id="WP_039104940.1">
    <property type="nucleotide sequence ID" value="NZ_CAMLJH010000031.1"/>
</dbReference>
<evidence type="ECO:0000256" key="13">
    <source>
        <dbReference type="ARBA" id="ARBA00041756"/>
    </source>
</evidence>
<dbReference type="Proteomes" id="UP000247838">
    <property type="component" value="Unassembled WGS sequence"/>
</dbReference>
<dbReference type="HOGENOM" id="CLU_000022_69_2_6"/>
<evidence type="ECO:0000313" key="19">
    <source>
        <dbReference type="Proteomes" id="UP000247838"/>
    </source>
</evidence>
<evidence type="ECO:0000313" key="18">
    <source>
        <dbReference type="Proteomes" id="UP000030901"/>
    </source>
</evidence>
<evidence type="ECO:0000313" key="16">
    <source>
        <dbReference type="EMBL" id="AJA45235.1"/>
    </source>
</evidence>
<evidence type="ECO:0000256" key="9">
    <source>
        <dbReference type="ARBA" id="ARBA00022989"/>
    </source>
</evidence>
<keyword evidence="18" id="KW-1185">Reference proteome</keyword>